<name>A0A7S2FSW4_9EUKA</name>
<feature type="non-terminal residue" evidence="4">
    <location>
        <position position="173"/>
    </location>
</feature>
<protein>
    <recommendedName>
        <fullName evidence="5">Peroxin-5</fullName>
    </recommendedName>
</protein>
<gene>
    <name evidence="4" type="ORF">CBRE1094_LOCUS4769</name>
</gene>
<keyword evidence="2 3" id="KW-0802">TPR repeat</keyword>
<dbReference type="SUPFAM" id="SSF48452">
    <property type="entry name" value="TPR-like"/>
    <property type="match status" value="1"/>
</dbReference>
<proteinExistence type="predicted"/>
<sequence length="173" mass="18526">MPSFYQSALMDVSLSMAVLERATAANPYDVESWWQLGHNYRYSADLPSAAEAFEKAVDASSKRDFASYCDLASVRSKQGKHAEALVALEQAVLLGAPPSPSAAAETLKAQYSYGVALLEMGRAEEAGLVFESVLEADPDSADTWGALGICMSKLGQLEAALSCQKQVQRIRAA</sequence>
<feature type="repeat" description="TPR" evidence="3">
    <location>
        <begin position="30"/>
        <end position="63"/>
    </location>
</feature>
<dbReference type="Pfam" id="PF13432">
    <property type="entry name" value="TPR_16"/>
    <property type="match status" value="1"/>
</dbReference>
<evidence type="ECO:0000256" key="1">
    <source>
        <dbReference type="ARBA" id="ARBA00022737"/>
    </source>
</evidence>
<dbReference type="EMBL" id="HBGU01008709">
    <property type="protein sequence ID" value="CAD9409337.1"/>
    <property type="molecule type" value="Transcribed_RNA"/>
</dbReference>
<dbReference type="InterPro" id="IPR019734">
    <property type="entry name" value="TPR_rpt"/>
</dbReference>
<evidence type="ECO:0000256" key="3">
    <source>
        <dbReference type="PROSITE-ProRule" id="PRU00339"/>
    </source>
</evidence>
<evidence type="ECO:0000313" key="4">
    <source>
        <dbReference type="EMBL" id="CAD9409337.1"/>
    </source>
</evidence>
<dbReference type="InterPro" id="IPR011990">
    <property type="entry name" value="TPR-like_helical_dom_sf"/>
</dbReference>
<organism evidence="4">
    <name type="scientific">Haptolina brevifila</name>
    <dbReference type="NCBI Taxonomy" id="156173"/>
    <lineage>
        <taxon>Eukaryota</taxon>
        <taxon>Haptista</taxon>
        <taxon>Haptophyta</taxon>
        <taxon>Prymnesiophyceae</taxon>
        <taxon>Prymnesiales</taxon>
        <taxon>Prymnesiaceae</taxon>
        <taxon>Haptolina</taxon>
    </lineage>
</organism>
<dbReference type="Gene3D" id="1.25.40.10">
    <property type="entry name" value="Tetratricopeptide repeat domain"/>
    <property type="match status" value="1"/>
</dbReference>
<dbReference type="PANTHER" id="PTHR44943:SF8">
    <property type="entry name" value="TPR REPEAT-CONTAINING PROTEIN MJ0263"/>
    <property type="match status" value="1"/>
</dbReference>
<dbReference type="SMART" id="SM00028">
    <property type="entry name" value="TPR"/>
    <property type="match status" value="3"/>
</dbReference>
<accession>A0A7S2FSW4</accession>
<dbReference type="Pfam" id="PF14559">
    <property type="entry name" value="TPR_19"/>
    <property type="match status" value="1"/>
</dbReference>
<dbReference type="PROSITE" id="PS50005">
    <property type="entry name" value="TPR"/>
    <property type="match status" value="2"/>
</dbReference>
<evidence type="ECO:0008006" key="5">
    <source>
        <dbReference type="Google" id="ProtNLM"/>
    </source>
</evidence>
<dbReference type="AlphaFoldDB" id="A0A7S2FSW4"/>
<dbReference type="InterPro" id="IPR051685">
    <property type="entry name" value="Ycf3/AcsC/BcsC/TPR_MFPF"/>
</dbReference>
<reference evidence="4" key="1">
    <citation type="submission" date="2021-01" db="EMBL/GenBank/DDBJ databases">
        <authorList>
            <person name="Corre E."/>
            <person name="Pelletier E."/>
            <person name="Niang G."/>
            <person name="Scheremetjew M."/>
            <person name="Finn R."/>
            <person name="Kale V."/>
            <person name="Holt S."/>
            <person name="Cochrane G."/>
            <person name="Meng A."/>
            <person name="Brown T."/>
            <person name="Cohen L."/>
        </authorList>
    </citation>
    <scope>NUCLEOTIDE SEQUENCE</scope>
    <source>
        <strain evidence="4">UTEX LB 985</strain>
    </source>
</reference>
<keyword evidence="1" id="KW-0677">Repeat</keyword>
<feature type="repeat" description="TPR" evidence="3">
    <location>
        <begin position="107"/>
        <end position="140"/>
    </location>
</feature>
<evidence type="ECO:0000256" key="2">
    <source>
        <dbReference type="ARBA" id="ARBA00022803"/>
    </source>
</evidence>
<dbReference type="PANTHER" id="PTHR44943">
    <property type="entry name" value="CELLULOSE SYNTHASE OPERON PROTEIN C"/>
    <property type="match status" value="1"/>
</dbReference>